<feature type="domain" description="HTH tetR-type" evidence="5">
    <location>
        <begin position="1"/>
        <end position="50"/>
    </location>
</feature>
<dbReference type="InterPro" id="IPR001647">
    <property type="entry name" value="HTH_TetR"/>
</dbReference>
<dbReference type="EMBL" id="BMQL01000015">
    <property type="protein sequence ID" value="GGR13009.1"/>
    <property type="molecule type" value="Genomic_DNA"/>
</dbReference>
<dbReference type="PANTHER" id="PTHR30055">
    <property type="entry name" value="HTH-TYPE TRANSCRIPTIONAL REGULATOR RUTR"/>
    <property type="match status" value="1"/>
</dbReference>
<evidence type="ECO:0000259" key="5">
    <source>
        <dbReference type="PROSITE" id="PS50977"/>
    </source>
</evidence>
<evidence type="ECO:0000256" key="2">
    <source>
        <dbReference type="ARBA" id="ARBA00023125"/>
    </source>
</evidence>
<dbReference type="Pfam" id="PF00440">
    <property type="entry name" value="TetR_N"/>
    <property type="match status" value="1"/>
</dbReference>
<evidence type="ECO:0000256" key="4">
    <source>
        <dbReference type="PROSITE-ProRule" id="PRU00335"/>
    </source>
</evidence>
<dbReference type="Proteomes" id="UP000603865">
    <property type="component" value="Unassembled WGS sequence"/>
</dbReference>
<keyword evidence="2 4" id="KW-0238">DNA-binding</keyword>
<dbReference type="GO" id="GO:0003700">
    <property type="term" value="F:DNA-binding transcription factor activity"/>
    <property type="evidence" value="ECO:0007669"/>
    <property type="project" value="TreeGrafter"/>
</dbReference>
<accession>A0A918F957</accession>
<sequence length="173" mass="18890">MELYVERGFEQTTVAEIAERADLTERTFFRHFTDKREVLFRGAGLLQDHILNALLAAPVSSTPLDAVTIGLEAAGDFFQGNPERSRIRQSIIQANAELQARELSKMAALATAISGALRQRGVSDPAADLTAEAGVVIFRTAFERWVSSTGEEVWTSLIRAALDDLKAVMLSAP</sequence>
<evidence type="ECO:0000256" key="3">
    <source>
        <dbReference type="ARBA" id="ARBA00023163"/>
    </source>
</evidence>
<feature type="DNA-binding region" description="H-T-H motif" evidence="4">
    <location>
        <begin position="13"/>
        <end position="32"/>
    </location>
</feature>
<keyword evidence="1" id="KW-0805">Transcription regulation</keyword>
<organism evidence="6 7">
    <name type="scientific">Deinococcus ruber</name>
    <dbReference type="NCBI Taxonomy" id="1848197"/>
    <lineage>
        <taxon>Bacteria</taxon>
        <taxon>Thermotogati</taxon>
        <taxon>Deinococcota</taxon>
        <taxon>Deinococci</taxon>
        <taxon>Deinococcales</taxon>
        <taxon>Deinococcaceae</taxon>
        <taxon>Deinococcus</taxon>
    </lineage>
</organism>
<evidence type="ECO:0000256" key="1">
    <source>
        <dbReference type="ARBA" id="ARBA00023015"/>
    </source>
</evidence>
<dbReference type="Pfam" id="PF17754">
    <property type="entry name" value="TetR_C_14"/>
    <property type="match status" value="1"/>
</dbReference>
<dbReference type="AlphaFoldDB" id="A0A918F957"/>
<dbReference type="SUPFAM" id="SSF46689">
    <property type="entry name" value="Homeodomain-like"/>
    <property type="match status" value="1"/>
</dbReference>
<dbReference type="GO" id="GO:0000976">
    <property type="term" value="F:transcription cis-regulatory region binding"/>
    <property type="evidence" value="ECO:0007669"/>
    <property type="project" value="TreeGrafter"/>
</dbReference>
<reference evidence="6" key="2">
    <citation type="submission" date="2020-09" db="EMBL/GenBank/DDBJ databases">
        <authorList>
            <person name="Sun Q."/>
            <person name="Ohkuma M."/>
        </authorList>
    </citation>
    <scope>NUCLEOTIDE SEQUENCE</scope>
    <source>
        <strain evidence="6">JCM 31311</strain>
    </source>
</reference>
<name>A0A918F957_9DEIO</name>
<evidence type="ECO:0000313" key="6">
    <source>
        <dbReference type="EMBL" id="GGR13009.1"/>
    </source>
</evidence>
<protein>
    <submittedName>
        <fullName evidence="6">TetR family transcriptional regulator</fullName>
    </submittedName>
</protein>
<keyword evidence="7" id="KW-1185">Reference proteome</keyword>
<dbReference type="InterPro" id="IPR041347">
    <property type="entry name" value="MftR_C"/>
</dbReference>
<dbReference type="InterPro" id="IPR009057">
    <property type="entry name" value="Homeodomain-like_sf"/>
</dbReference>
<dbReference type="PROSITE" id="PS50977">
    <property type="entry name" value="HTH_TETR_2"/>
    <property type="match status" value="1"/>
</dbReference>
<evidence type="ECO:0000313" key="7">
    <source>
        <dbReference type="Proteomes" id="UP000603865"/>
    </source>
</evidence>
<dbReference type="PANTHER" id="PTHR30055:SF238">
    <property type="entry name" value="MYCOFACTOCIN BIOSYNTHESIS TRANSCRIPTIONAL REGULATOR MFTR-RELATED"/>
    <property type="match status" value="1"/>
</dbReference>
<comment type="caution">
    <text evidence="6">The sequence shown here is derived from an EMBL/GenBank/DDBJ whole genome shotgun (WGS) entry which is preliminary data.</text>
</comment>
<reference evidence="6" key="1">
    <citation type="journal article" date="2014" name="Int. J. Syst. Evol. Microbiol.">
        <title>Complete genome sequence of Corynebacterium casei LMG S-19264T (=DSM 44701T), isolated from a smear-ripened cheese.</title>
        <authorList>
            <consortium name="US DOE Joint Genome Institute (JGI-PGF)"/>
            <person name="Walter F."/>
            <person name="Albersmeier A."/>
            <person name="Kalinowski J."/>
            <person name="Ruckert C."/>
        </authorList>
    </citation>
    <scope>NUCLEOTIDE SEQUENCE</scope>
    <source>
        <strain evidence="6">JCM 31311</strain>
    </source>
</reference>
<proteinExistence type="predicted"/>
<gene>
    <name evidence="6" type="ORF">GCM10008957_27450</name>
</gene>
<dbReference type="InterPro" id="IPR023772">
    <property type="entry name" value="DNA-bd_HTH_TetR-type_CS"/>
</dbReference>
<keyword evidence="3" id="KW-0804">Transcription</keyword>
<dbReference type="Gene3D" id="1.10.357.10">
    <property type="entry name" value="Tetracycline Repressor, domain 2"/>
    <property type="match status" value="1"/>
</dbReference>
<dbReference type="PROSITE" id="PS01081">
    <property type="entry name" value="HTH_TETR_1"/>
    <property type="match status" value="1"/>
</dbReference>
<dbReference type="InterPro" id="IPR050109">
    <property type="entry name" value="HTH-type_TetR-like_transc_reg"/>
</dbReference>